<feature type="region of interest" description="Disordered" evidence="1">
    <location>
        <begin position="80"/>
        <end position="143"/>
    </location>
</feature>
<dbReference type="Pfam" id="PF00612">
    <property type="entry name" value="IQ"/>
    <property type="match status" value="1"/>
</dbReference>
<dbReference type="InterPro" id="IPR000048">
    <property type="entry name" value="IQ_motif_EF-hand-BS"/>
</dbReference>
<feature type="region of interest" description="Disordered" evidence="1">
    <location>
        <begin position="560"/>
        <end position="579"/>
    </location>
</feature>
<proteinExistence type="predicted"/>
<dbReference type="Gene3D" id="1.20.5.4820">
    <property type="match status" value="1"/>
</dbReference>
<dbReference type="PROSITE" id="PS50096">
    <property type="entry name" value="IQ"/>
    <property type="match status" value="1"/>
</dbReference>
<dbReference type="OrthoDB" id="312459at2759"/>
<dbReference type="EMBL" id="OU892282">
    <property type="protein sequence ID" value="CAG9770132.1"/>
    <property type="molecule type" value="Genomic_DNA"/>
</dbReference>
<name>A0A9N9QQM6_9CUCU</name>
<feature type="compositionally biased region" description="Low complexity" evidence="1">
    <location>
        <begin position="642"/>
        <end position="652"/>
    </location>
</feature>
<accession>A0A9N9QQM6</accession>
<feature type="compositionally biased region" description="Low complexity" evidence="1">
    <location>
        <begin position="80"/>
        <end position="93"/>
    </location>
</feature>
<dbReference type="AlphaFoldDB" id="A0A9N9QQM6"/>
<feature type="region of interest" description="Disordered" evidence="1">
    <location>
        <begin position="618"/>
        <end position="652"/>
    </location>
</feature>
<dbReference type="InterPro" id="IPR027417">
    <property type="entry name" value="P-loop_NTPase"/>
</dbReference>
<reference evidence="2" key="1">
    <citation type="submission" date="2022-01" db="EMBL/GenBank/DDBJ databases">
        <authorList>
            <person name="King R."/>
        </authorList>
    </citation>
    <scope>NUCLEOTIDE SEQUENCE</scope>
</reference>
<protein>
    <submittedName>
        <fullName evidence="2">Uncharacterized protein</fullName>
    </submittedName>
</protein>
<feature type="compositionally biased region" description="Low complexity" evidence="1">
    <location>
        <begin position="619"/>
        <end position="633"/>
    </location>
</feature>
<gene>
    <name evidence="2" type="ORF">CEUTPL_LOCUS10589</name>
</gene>
<dbReference type="Proteomes" id="UP001152799">
    <property type="component" value="Chromosome 6"/>
</dbReference>
<keyword evidence="3" id="KW-1185">Reference proteome</keyword>
<dbReference type="SUPFAM" id="SSF52540">
    <property type="entry name" value="P-loop containing nucleoside triphosphate hydrolases"/>
    <property type="match status" value="1"/>
</dbReference>
<dbReference type="SMART" id="SM00015">
    <property type="entry name" value="IQ"/>
    <property type="match status" value="1"/>
</dbReference>
<evidence type="ECO:0000256" key="1">
    <source>
        <dbReference type="SAM" id="MobiDB-lite"/>
    </source>
</evidence>
<evidence type="ECO:0000313" key="3">
    <source>
        <dbReference type="Proteomes" id="UP001152799"/>
    </source>
</evidence>
<sequence length="815" mass="90127">MSSSTQKPKYMGKPFIKKIYETHKKWLGGESKSQKSKKYENIEFKVEEDQAKFDSIQSDKLRIVINSFDKILDEYSSITSVDSNKDSSSVSNIEVEASPVSPPVPKRHSSPKALQKPSTENVAELPKVVPPPRKHSTPKKEKALIKQQIVEKKIVDIKPITSPTKIPKLVKAKTCSIIESKCILKKTNSNSSLGSPASLQLMSTTKTKSMSNLDMNATTPVKIVPIIFDLPCPQSISVKQKIAPEVPPKPFLDVSTNSTQQKFIESPVKVKELVKRLNNLTEINSVTVETPAPSIPAQPVLSKAVSTTNLSLSKKLGSISRIPVNSSLRKSFPSTPCHLDRIDSTGSAQRQPGMSKAKSIQNLAKPRLSLQLSNSSSLLEENQNGTMSKARSVQNLAKPRLSLPREPSSIGKSVPDLIKNKTLANKQNTVKAKVATRKVVEVKPKLPVSASTSTSPKTSPIKINKEKSKLMNVAKPKQTVVKTSSVDGSKGVIKKSDILTKLKPAEDVDPKNAFVAVRGPRDKNVNIVIKKLENKVPQEETNIVRNQVKKAEKTFGEKKAQYEQKSVENSLRKGPSTVKLDVQPTKNLAENDSKFYLASQDFVDGTRTSKKIKSEKCLDYNSDNSDDSGNISNEVDCDEVNSTSSVRSRTSTESLSTVLSSKGVTTKDLSVGSCNGSLDESPKKIFFRTGVVSQLEAQRDERLAGVVISLQAHCRGYLARRKLQQRKLQDLAVRCIQRNVRKFMLVRDWPWWRLLVRVTPLLNVHRTEEELRAKTRFNLTGGLIILPEREVVTAVEEGEAELSLLDDFLDINSSE</sequence>
<organism evidence="2 3">
    <name type="scientific">Ceutorhynchus assimilis</name>
    <name type="common">cabbage seed weevil</name>
    <dbReference type="NCBI Taxonomy" id="467358"/>
    <lineage>
        <taxon>Eukaryota</taxon>
        <taxon>Metazoa</taxon>
        <taxon>Ecdysozoa</taxon>
        <taxon>Arthropoda</taxon>
        <taxon>Hexapoda</taxon>
        <taxon>Insecta</taxon>
        <taxon>Pterygota</taxon>
        <taxon>Neoptera</taxon>
        <taxon>Endopterygota</taxon>
        <taxon>Coleoptera</taxon>
        <taxon>Polyphaga</taxon>
        <taxon>Cucujiformia</taxon>
        <taxon>Curculionidae</taxon>
        <taxon>Ceutorhynchinae</taxon>
        <taxon>Ceutorhynchus</taxon>
    </lineage>
</organism>
<evidence type="ECO:0000313" key="2">
    <source>
        <dbReference type="EMBL" id="CAG9770132.1"/>
    </source>
</evidence>